<evidence type="ECO:0000259" key="6">
    <source>
        <dbReference type="Pfam" id="PF00496"/>
    </source>
</evidence>
<dbReference type="Proteomes" id="UP000542776">
    <property type="component" value="Unassembled WGS sequence"/>
</dbReference>
<dbReference type="Gene3D" id="3.10.105.10">
    <property type="entry name" value="Dipeptide-binding Protein, Domain 3"/>
    <property type="match status" value="1"/>
</dbReference>
<dbReference type="GO" id="GO:0015833">
    <property type="term" value="P:peptide transport"/>
    <property type="evidence" value="ECO:0007669"/>
    <property type="project" value="TreeGrafter"/>
</dbReference>
<dbReference type="InterPro" id="IPR030678">
    <property type="entry name" value="Peptide/Ni-bd"/>
</dbReference>
<comment type="caution">
    <text evidence="7">The sequence shown here is derived from an EMBL/GenBank/DDBJ whole genome shotgun (WGS) entry which is preliminary data.</text>
</comment>
<dbReference type="PIRSF" id="PIRSF002741">
    <property type="entry name" value="MppA"/>
    <property type="match status" value="1"/>
</dbReference>
<feature type="signal peptide" evidence="5">
    <location>
        <begin position="1"/>
        <end position="27"/>
    </location>
</feature>
<dbReference type="Gene3D" id="3.40.190.10">
    <property type="entry name" value="Periplasmic binding protein-like II"/>
    <property type="match status" value="1"/>
</dbReference>
<gene>
    <name evidence="7" type="ORF">GGR04_000312</name>
</gene>
<dbReference type="GO" id="GO:0030288">
    <property type="term" value="C:outer membrane-bounded periplasmic space"/>
    <property type="evidence" value="ECO:0007669"/>
    <property type="project" value="TreeGrafter"/>
</dbReference>
<evidence type="ECO:0000256" key="5">
    <source>
        <dbReference type="SAM" id="SignalP"/>
    </source>
</evidence>
<evidence type="ECO:0000256" key="1">
    <source>
        <dbReference type="ARBA" id="ARBA00004418"/>
    </source>
</evidence>
<dbReference type="GO" id="GO:1904680">
    <property type="term" value="F:peptide transmembrane transporter activity"/>
    <property type="evidence" value="ECO:0007669"/>
    <property type="project" value="TreeGrafter"/>
</dbReference>
<comment type="similarity">
    <text evidence="2">Belongs to the bacterial solute-binding protein 5 family.</text>
</comment>
<dbReference type="GO" id="GO:0043190">
    <property type="term" value="C:ATP-binding cassette (ABC) transporter complex"/>
    <property type="evidence" value="ECO:0007669"/>
    <property type="project" value="InterPro"/>
</dbReference>
<dbReference type="SUPFAM" id="SSF53850">
    <property type="entry name" value="Periplasmic binding protein-like II"/>
    <property type="match status" value="1"/>
</dbReference>
<dbReference type="EMBL" id="JACIEK010000001">
    <property type="protein sequence ID" value="MBB3996491.1"/>
    <property type="molecule type" value="Genomic_DNA"/>
</dbReference>
<name>A0A7W6EAJ8_9HYPH</name>
<dbReference type="AlphaFoldDB" id="A0A7W6EAJ8"/>
<dbReference type="PANTHER" id="PTHR30290">
    <property type="entry name" value="PERIPLASMIC BINDING COMPONENT OF ABC TRANSPORTER"/>
    <property type="match status" value="1"/>
</dbReference>
<dbReference type="GO" id="GO:0042884">
    <property type="term" value="P:microcin transport"/>
    <property type="evidence" value="ECO:0007669"/>
    <property type="project" value="TreeGrafter"/>
</dbReference>
<evidence type="ECO:0000256" key="4">
    <source>
        <dbReference type="SAM" id="MobiDB-lite"/>
    </source>
</evidence>
<evidence type="ECO:0000256" key="2">
    <source>
        <dbReference type="ARBA" id="ARBA00005695"/>
    </source>
</evidence>
<protein>
    <submittedName>
        <fullName evidence="7">Microcin C transport system substrate-binding protein</fullName>
    </submittedName>
</protein>
<evidence type="ECO:0000313" key="7">
    <source>
        <dbReference type="EMBL" id="MBB3996491.1"/>
    </source>
</evidence>
<evidence type="ECO:0000313" key="8">
    <source>
        <dbReference type="Proteomes" id="UP000542776"/>
    </source>
</evidence>
<proteinExistence type="inferred from homology"/>
<keyword evidence="8" id="KW-1185">Reference proteome</keyword>
<keyword evidence="3 5" id="KW-0732">Signal</keyword>
<sequence>MPFRLRAVSTALALTVLQIGATGSAGAQGATAPAAASSSTAEPAATAAASQPAAMGEWMRYSSLIGPSKYGNNFSRYDYVNAEAPKGGTLNQIAAGTFDSFNPFVVRGTAAAGMSSGVGGFGGGIIYDTLTEQSTEEGSTSYGMIAEEMRFASDYSSASFRLDPKARWHDGQPITVEDVLWSFDTLRKLHPQWSSYYHNVTKAEQTGEREVTFTFDQAGNRELPNIMGDLVVLPKHWWTGVDASGKPRDITQPTMEPPLGSGPYKIASWRAGSEIEWERVPDSWAKDHPTRIGRYNYDRIRYVYLRDSNAQWEAFKKGGLDDWRLENSTQRWVEGYNFPAAVDGRVTKTVLPNRQVRSMQAYVLNNRLPKFSDPRVRKALTLAFNFEDMNRTLFYGLNERISSYWYNSELAATGLPSEAELKYLEPLRGQIPDEVFTQPFKLPVYDTQASTREYLRDALALFREAGYVLKGTALIDPATGAQMTIEILGDDPSDNRILEPYARQLERLGIRTNVRIVDTSQYVDRMTNFDFEVVGIAYYPQSISPGNEQRDFWGSAAARAPGSRNYAGVNSPIVDKLIDDIVYAPDRPSLVAATRALDRVMLWNWYVVPQWTRTETWLAAWNKFGMPATQPAYAGIDPFSWWVKGEVPVNTPADQAAAEKSESAPAIPPAKP</sequence>
<feature type="region of interest" description="Disordered" evidence="4">
    <location>
        <begin position="652"/>
        <end position="672"/>
    </location>
</feature>
<comment type="subcellular location">
    <subcellularLocation>
        <location evidence="1">Periplasm</location>
    </subcellularLocation>
</comment>
<dbReference type="CDD" id="cd08497">
    <property type="entry name" value="MbnE-like"/>
    <property type="match status" value="1"/>
</dbReference>
<dbReference type="InterPro" id="IPR039424">
    <property type="entry name" value="SBP_5"/>
</dbReference>
<dbReference type="InterPro" id="IPR000914">
    <property type="entry name" value="SBP_5_dom"/>
</dbReference>
<feature type="domain" description="Solute-binding protein family 5" evidence="6">
    <location>
        <begin position="145"/>
        <end position="555"/>
    </location>
</feature>
<dbReference type="Pfam" id="PF00496">
    <property type="entry name" value="SBP_bac_5"/>
    <property type="match status" value="1"/>
</dbReference>
<feature type="chain" id="PRO_5030861487" evidence="5">
    <location>
        <begin position="28"/>
        <end position="672"/>
    </location>
</feature>
<organism evidence="7 8">
    <name type="scientific">Aureimonas pseudogalii</name>
    <dbReference type="NCBI Taxonomy" id="1744844"/>
    <lineage>
        <taxon>Bacteria</taxon>
        <taxon>Pseudomonadati</taxon>
        <taxon>Pseudomonadota</taxon>
        <taxon>Alphaproteobacteria</taxon>
        <taxon>Hyphomicrobiales</taxon>
        <taxon>Aurantimonadaceae</taxon>
        <taxon>Aureimonas</taxon>
    </lineage>
</organism>
<reference evidence="7 8" key="1">
    <citation type="submission" date="2020-08" db="EMBL/GenBank/DDBJ databases">
        <title>Genomic Encyclopedia of Type Strains, Phase IV (KMG-IV): sequencing the most valuable type-strain genomes for metagenomic binning, comparative biology and taxonomic classification.</title>
        <authorList>
            <person name="Goeker M."/>
        </authorList>
    </citation>
    <scope>NUCLEOTIDE SEQUENCE [LARGE SCALE GENOMIC DNA]</scope>
    <source>
        <strain evidence="7 8">DSM 102238</strain>
    </source>
</reference>
<dbReference type="PANTHER" id="PTHR30290:SF64">
    <property type="entry name" value="ABC TRANSPORTER PERIPLASMIC BINDING PROTEIN"/>
    <property type="match status" value="1"/>
</dbReference>
<evidence type="ECO:0000256" key="3">
    <source>
        <dbReference type="ARBA" id="ARBA00022729"/>
    </source>
</evidence>
<accession>A0A7W6EAJ8</accession>